<dbReference type="EMBL" id="BSEO01000005">
    <property type="protein sequence ID" value="GLJ79729.1"/>
    <property type="molecule type" value="Genomic_DNA"/>
</dbReference>
<accession>A0A9W6HFS0</accession>
<evidence type="ECO:0000313" key="3">
    <source>
        <dbReference type="EMBL" id="GLJ79729.1"/>
    </source>
</evidence>
<organism evidence="3 4">
    <name type="scientific">Microbacterium imperiale</name>
    <dbReference type="NCBI Taxonomy" id="33884"/>
    <lineage>
        <taxon>Bacteria</taxon>
        <taxon>Bacillati</taxon>
        <taxon>Actinomycetota</taxon>
        <taxon>Actinomycetes</taxon>
        <taxon>Micrococcales</taxon>
        <taxon>Microbacteriaceae</taxon>
        <taxon>Microbacterium</taxon>
    </lineage>
</organism>
<dbReference type="GO" id="GO:0003677">
    <property type="term" value="F:DNA binding"/>
    <property type="evidence" value="ECO:0007669"/>
    <property type="project" value="InterPro"/>
</dbReference>
<dbReference type="InterPro" id="IPR010982">
    <property type="entry name" value="Lambda_DNA-bd_dom_sf"/>
</dbReference>
<feature type="region of interest" description="Disordered" evidence="1">
    <location>
        <begin position="61"/>
        <end position="88"/>
    </location>
</feature>
<dbReference type="InterPro" id="IPR001387">
    <property type="entry name" value="Cro/C1-type_HTH"/>
</dbReference>
<dbReference type="Gene3D" id="1.10.260.40">
    <property type="entry name" value="lambda repressor-like DNA-binding domains"/>
    <property type="match status" value="1"/>
</dbReference>
<dbReference type="AlphaFoldDB" id="A0A9W6HFS0"/>
<reference evidence="3" key="1">
    <citation type="journal article" date="2014" name="Int. J. Syst. Evol. Microbiol.">
        <title>Complete genome sequence of Corynebacterium casei LMG S-19264T (=DSM 44701T), isolated from a smear-ripened cheese.</title>
        <authorList>
            <consortium name="US DOE Joint Genome Institute (JGI-PGF)"/>
            <person name="Walter F."/>
            <person name="Albersmeier A."/>
            <person name="Kalinowski J."/>
            <person name="Ruckert C."/>
        </authorList>
    </citation>
    <scope>NUCLEOTIDE SEQUENCE</scope>
    <source>
        <strain evidence="3">VKM Ac-1447</strain>
    </source>
</reference>
<dbReference type="PROSITE" id="PS50943">
    <property type="entry name" value="HTH_CROC1"/>
    <property type="match status" value="1"/>
</dbReference>
<comment type="caution">
    <text evidence="3">The sequence shown here is derived from an EMBL/GenBank/DDBJ whole genome shotgun (WGS) entry which is preliminary data.</text>
</comment>
<keyword evidence="4" id="KW-1185">Reference proteome</keyword>
<dbReference type="Proteomes" id="UP001142317">
    <property type="component" value="Unassembled WGS sequence"/>
</dbReference>
<feature type="domain" description="HTH cro/C1-type" evidence="2">
    <location>
        <begin position="1"/>
        <end position="57"/>
    </location>
</feature>
<name>A0A9W6HFS0_9MICO</name>
<sequence>MRAVLAQKRLTQEWLSEASGIPMRTLARRLHVRHPSPMSIEELAEIAAALDVDMVDLLPSLDQPQPVRPRSAPTGVAAGPTGFRASAK</sequence>
<gene>
    <name evidence="3" type="ORF">GCM10017586_14110</name>
</gene>
<evidence type="ECO:0000313" key="4">
    <source>
        <dbReference type="Proteomes" id="UP001142317"/>
    </source>
</evidence>
<reference evidence="3" key="2">
    <citation type="submission" date="2023-01" db="EMBL/GenBank/DDBJ databases">
        <authorList>
            <person name="Sun Q."/>
            <person name="Evtushenko L."/>
        </authorList>
    </citation>
    <scope>NUCLEOTIDE SEQUENCE</scope>
    <source>
        <strain evidence="3">VKM Ac-1447</strain>
    </source>
</reference>
<proteinExistence type="predicted"/>
<protein>
    <recommendedName>
        <fullName evidence="2">HTH cro/C1-type domain-containing protein</fullName>
    </recommendedName>
</protein>
<evidence type="ECO:0000259" key="2">
    <source>
        <dbReference type="PROSITE" id="PS50943"/>
    </source>
</evidence>
<dbReference type="CDD" id="cd00093">
    <property type="entry name" value="HTH_XRE"/>
    <property type="match status" value="1"/>
</dbReference>
<dbReference type="SUPFAM" id="SSF47413">
    <property type="entry name" value="lambda repressor-like DNA-binding domains"/>
    <property type="match status" value="1"/>
</dbReference>
<evidence type="ECO:0000256" key="1">
    <source>
        <dbReference type="SAM" id="MobiDB-lite"/>
    </source>
</evidence>
<dbReference type="Pfam" id="PF13443">
    <property type="entry name" value="HTH_26"/>
    <property type="match status" value="1"/>
</dbReference>